<evidence type="ECO:0000256" key="2">
    <source>
        <dbReference type="ARBA" id="ARBA00010992"/>
    </source>
</evidence>
<dbReference type="InterPro" id="IPR013763">
    <property type="entry name" value="Cyclin-like_dom"/>
</dbReference>
<dbReference type="PANTHER" id="PTHR48022:SF1">
    <property type="entry name" value="SUGAR TRANSPORTER, PUTATIVE (AFU_ORTHOLOGUE AFUA_5G06720)-RELATED"/>
    <property type="match status" value="1"/>
</dbReference>
<evidence type="ECO:0000256" key="4">
    <source>
        <dbReference type="ARBA" id="ARBA00022692"/>
    </source>
</evidence>
<feature type="transmembrane region" description="Helical" evidence="9">
    <location>
        <begin position="781"/>
        <end position="803"/>
    </location>
</feature>
<evidence type="ECO:0000256" key="1">
    <source>
        <dbReference type="ARBA" id="ARBA00004141"/>
    </source>
</evidence>
<keyword evidence="5 9" id="KW-1133">Transmembrane helix</keyword>
<dbReference type="Gene3D" id="1.10.472.10">
    <property type="entry name" value="Cyclin-like"/>
    <property type="match status" value="1"/>
</dbReference>
<dbReference type="PANTHER" id="PTHR48022">
    <property type="entry name" value="PLASTIDIC GLUCOSE TRANSPORTER 4"/>
    <property type="match status" value="1"/>
</dbReference>
<feature type="transmembrane region" description="Helical" evidence="9">
    <location>
        <begin position="873"/>
        <end position="895"/>
    </location>
</feature>
<feature type="transmembrane region" description="Helical" evidence="9">
    <location>
        <begin position="1005"/>
        <end position="1024"/>
    </location>
</feature>
<dbReference type="InterPro" id="IPR020846">
    <property type="entry name" value="MFS_dom"/>
</dbReference>
<dbReference type="InterPro" id="IPR050360">
    <property type="entry name" value="MFS_Sugar_Transporters"/>
</dbReference>
<dbReference type="PRINTS" id="PR00171">
    <property type="entry name" value="SUGRTRNSPORT"/>
</dbReference>
<evidence type="ECO:0000313" key="12">
    <source>
        <dbReference type="Proteomes" id="UP001610563"/>
    </source>
</evidence>
<dbReference type="CDD" id="cd20554">
    <property type="entry name" value="CYCLIN_TFIIIB90_rpt2"/>
    <property type="match status" value="1"/>
</dbReference>
<evidence type="ECO:0000313" key="11">
    <source>
        <dbReference type="EMBL" id="KAL2793633.1"/>
    </source>
</evidence>
<protein>
    <recommendedName>
        <fullName evidence="10">Major facilitator superfamily (MFS) profile domain-containing protein</fullName>
    </recommendedName>
</protein>
<dbReference type="SUPFAM" id="SSF57783">
    <property type="entry name" value="Zinc beta-ribbon"/>
    <property type="match status" value="1"/>
</dbReference>
<feature type="compositionally biased region" description="Pro residues" evidence="8">
    <location>
        <begin position="8"/>
        <end position="19"/>
    </location>
</feature>
<dbReference type="Pfam" id="PF07741">
    <property type="entry name" value="BRF1"/>
    <property type="match status" value="1"/>
</dbReference>
<dbReference type="PROSITE" id="PS50850">
    <property type="entry name" value="MFS"/>
    <property type="match status" value="1"/>
</dbReference>
<keyword evidence="12" id="KW-1185">Reference proteome</keyword>
<dbReference type="EMBL" id="JBFTWV010000055">
    <property type="protein sequence ID" value="KAL2793633.1"/>
    <property type="molecule type" value="Genomic_DNA"/>
</dbReference>
<evidence type="ECO:0000256" key="7">
    <source>
        <dbReference type="ARBA" id="ARBA00023159"/>
    </source>
</evidence>
<name>A0ABR4G3T5_9EURO</name>
<dbReference type="Proteomes" id="UP001610563">
    <property type="component" value="Unassembled WGS sequence"/>
</dbReference>
<dbReference type="Gene3D" id="1.20.1250.20">
    <property type="entry name" value="MFS general substrate transporter like domains"/>
    <property type="match status" value="1"/>
</dbReference>
<feature type="transmembrane region" description="Helical" evidence="9">
    <location>
        <begin position="721"/>
        <end position="738"/>
    </location>
</feature>
<dbReference type="InterPro" id="IPR036259">
    <property type="entry name" value="MFS_trans_sf"/>
</dbReference>
<dbReference type="Gene3D" id="1.20.5.650">
    <property type="entry name" value="Single helix bin"/>
    <property type="match status" value="1"/>
</dbReference>
<feature type="compositionally biased region" description="Polar residues" evidence="8">
    <location>
        <begin position="465"/>
        <end position="482"/>
    </location>
</feature>
<dbReference type="InterPro" id="IPR011665">
    <property type="entry name" value="BRF1_TBP-bd_dom"/>
</dbReference>
<dbReference type="Pfam" id="PF00083">
    <property type="entry name" value="Sugar_tr"/>
    <property type="match status" value="1"/>
</dbReference>
<dbReference type="InterPro" id="IPR013150">
    <property type="entry name" value="TFIIB_cyclin"/>
</dbReference>
<keyword evidence="3" id="KW-0813">Transport</keyword>
<comment type="subcellular location">
    <subcellularLocation>
        <location evidence="1">Membrane</location>
        <topology evidence="1">Multi-pass membrane protein</topology>
    </subcellularLocation>
</comment>
<dbReference type="Gene3D" id="1.10.472.170">
    <property type="match status" value="1"/>
</dbReference>
<feature type="transmembrane region" description="Helical" evidence="9">
    <location>
        <begin position="750"/>
        <end position="769"/>
    </location>
</feature>
<feature type="region of interest" description="Disordered" evidence="8">
    <location>
        <begin position="339"/>
        <end position="398"/>
    </location>
</feature>
<comment type="caution">
    <text evidence="11">The sequence shown here is derived from an EMBL/GenBank/DDBJ whole genome shotgun (WGS) entry which is preliminary data.</text>
</comment>
<feature type="compositionally biased region" description="Acidic residues" evidence="8">
    <location>
        <begin position="488"/>
        <end position="501"/>
    </location>
</feature>
<comment type="similarity">
    <text evidence="2">Belongs to the major facilitator superfamily. Sugar transporter (TC 2.A.1.1) family.</text>
</comment>
<feature type="region of interest" description="Disordered" evidence="8">
    <location>
        <begin position="1"/>
        <end position="57"/>
    </location>
</feature>
<feature type="transmembrane region" description="Helical" evidence="9">
    <location>
        <begin position="907"/>
        <end position="926"/>
    </location>
</feature>
<proteinExistence type="inferred from homology"/>
<evidence type="ECO:0000256" key="9">
    <source>
        <dbReference type="SAM" id="Phobius"/>
    </source>
</evidence>
<dbReference type="InterPro" id="IPR003663">
    <property type="entry name" value="Sugar/inositol_transpt"/>
</dbReference>
<dbReference type="InterPro" id="IPR005829">
    <property type="entry name" value="Sugar_transporter_CS"/>
</dbReference>
<feature type="transmembrane region" description="Helical" evidence="9">
    <location>
        <begin position="695"/>
        <end position="715"/>
    </location>
</feature>
<dbReference type="InterPro" id="IPR036915">
    <property type="entry name" value="Cyclin-like_sf"/>
</dbReference>
<feature type="transmembrane region" description="Helical" evidence="9">
    <location>
        <begin position="1036"/>
        <end position="1054"/>
    </location>
</feature>
<keyword evidence="4 9" id="KW-0812">Transmembrane</keyword>
<dbReference type="InterPro" id="IPR005828">
    <property type="entry name" value="MFS_sugar_transport-like"/>
</dbReference>
<evidence type="ECO:0000256" key="3">
    <source>
        <dbReference type="ARBA" id="ARBA00022448"/>
    </source>
</evidence>
<evidence type="ECO:0000256" key="5">
    <source>
        <dbReference type="ARBA" id="ARBA00022989"/>
    </source>
</evidence>
<evidence type="ECO:0000256" key="8">
    <source>
        <dbReference type="SAM" id="MobiDB-lite"/>
    </source>
</evidence>
<feature type="transmembrane region" description="Helical" evidence="9">
    <location>
        <begin position="969"/>
        <end position="993"/>
    </location>
</feature>
<reference evidence="11 12" key="1">
    <citation type="submission" date="2024-07" db="EMBL/GenBank/DDBJ databases">
        <title>Section-level genome sequencing and comparative genomics of Aspergillus sections Usti and Cavernicolus.</title>
        <authorList>
            <consortium name="Lawrence Berkeley National Laboratory"/>
            <person name="Nybo J.L."/>
            <person name="Vesth T.C."/>
            <person name="Theobald S."/>
            <person name="Frisvad J.C."/>
            <person name="Larsen T.O."/>
            <person name="Kjaerboelling I."/>
            <person name="Rothschild-Mancinelli K."/>
            <person name="Lyhne E.K."/>
            <person name="Kogle M.E."/>
            <person name="Barry K."/>
            <person name="Clum A."/>
            <person name="Na H."/>
            <person name="Ledsgaard L."/>
            <person name="Lin J."/>
            <person name="Lipzen A."/>
            <person name="Kuo A."/>
            <person name="Riley R."/>
            <person name="Mondo S."/>
            <person name="Labutti K."/>
            <person name="Haridas S."/>
            <person name="Pangalinan J."/>
            <person name="Salamov A.A."/>
            <person name="Simmons B.A."/>
            <person name="Magnuson J.K."/>
            <person name="Chen J."/>
            <person name="Drula E."/>
            <person name="Henrissat B."/>
            <person name="Wiebenga A."/>
            <person name="Lubbers R.J."/>
            <person name="Gomes A.C."/>
            <person name="Makela M.R."/>
            <person name="Stajich J."/>
            <person name="Grigoriev I.V."/>
            <person name="Mortensen U.H."/>
            <person name="De Vries R.P."/>
            <person name="Baker S.E."/>
            <person name="Andersen M.R."/>
        </authorList>
    </citation>
    <scope>NUCLEOTIDE SEQUENCE [LARGE SCALE GENOMIC DNA]</scope>
    <source>
        <strain evidence="11 12">CBS 209.92</strain>
    </source>
</reference>
<dbReference type="PROSITE" id="PS00217">
    <property type="entry name" value="SUGAR_TRANSPORT_2"/>
    <property type="match status" value="1"/>
</dbReference>
<dbReference type="SMART" id="SM00385">
    <property type="entry name" value="CYCLIN"/>
    <property type="match status" value="2"/>
</dbReference>
<organism evidence="11 12">
    <name type="scientific">Aspergillus keveii</name>
    <dbReference type="NCBI Taxonomy" id="714993"/>
    <lineage>
        <taxon>Eukaryota</taxon>
        <taxon>Fungi</taxon>
        <taxon>Dikarya</taxon>
        <taxon>Ascomycota</taxon>
        <taxon>Pezizomycotina</taxon>
        <taxon>Eurotiomycetes</taxon>
        <taxon>Eurotiomycetidae</taxon>
        <taxon>Eurotiales</taxon>
        <taxon>Aspergillaceae</taxon>
        <taxon>Aspergillus</taxon>
        <taxon>Aspergillus subgen. Nidulantes</taxon>
    </lineage>
</organism>
<evidence type="ECO:0000259" key="10">
    <source>
        <dbReference type="PROSITE" id="PS50850"/>
    </source>
</evidence>
<gene>
    <name evidence="11" type="ORF">BJX66DRAFT_325932</name>
</gene>
<accession>A0ABR4G3T5</accession>
<dbReference type="Pfam" id="PF00382">
    <property type="entry name" value="TFIIB"/>
    <property type="match status" value="2"/>
</dbReference>
<feature type="transmembrane region" description="Helical" evidence="9">
    <location>
        <begin position="661"/>
        <end position="683"/>
    </location>
</feature>
<dbReference type="SUPFAM" id="SSF47954">
    <property type="entry name" value="Cyclin-like"/>
    <property type="match status" value="2"/>
</dbReference>
<feature type="transmembrane region" description="Helical" evidence="9">
    <location>
        <begin position="938"/>
        <end position="957"/>
    </location>
</feature>
<evidence type="ECO:0000256" key="6">
    <source>
        <dbReference type="ARBA" id="ARBA00023136"/>
    </source>
</evidence>
<feature type="compositionally biased region" description="Acidic residues" evidence="8">
    <location>
        <begin position="372"/>
        <end position="384"/>
    </location>
</feature>
<feature type="region of interest" description="Disordered" evidence="8">
    <location>
        <begin position="539"/>
        <end position="592"/>
    </location>
</feature>
<dbReference type="NCBIfam" id="TIGR00879">
    <property type="entry name" value="SP"/>
    <property type="match status" value="1"/>
</dbReference>
<dbReference type="SUPFAM" id="SSF103473">
    <property type="entry name" value="MFS general substrate transporter"/>
    <property type="match status" value="1"/>
</dbReference>
<keyword evidence="6 9" id="KW-0472">Membrane</keyword>
<keyword evidence="7" id="KW-0010">Activator</keyword>
<sequence length="1093" mass="120456">MSARPGMRPIPPRTGPKPPIGRLASIKTPGATAIKRPQPISRPQPARPTTHPKTATCPNPGCPAPHIIEDDGQKVCSGCGTVVSEANIVSEVTFGETASGAAVVQGAFVGEDQTHVRSFGPGFQRGGTMESREITEQNGNRYINQLARALIIPESASKAAGQVFKLAVGLNFIQGRRTKTVAAVCLYIACRRQDGNTVMLIDFADVLMINVFKLGRTYKALLDELRLGGNVFLMNPIDPESLIYRFAKQLEFGSSTMLVASEAVKIVQRMNRDWMTTGRRPAGICGAALILAARMNNFRRTVREVVYVVKVTEITISQRLNEFSSTESGELTVDQFRSVQLENSHDPPSFTRAREGRKPARSLKSKAAETAAEIEEDLSEEEPEPSQPRRVDADGFAIPSLPIDPALIQADKDYQAASIAELDESEAASSRNRPKGGRKKLPSPSPEQVASEEALEEEMSGYLTKGSNMIESIEDGSTTQQPRKAISDDPEIDEAEFESDPEVSNCLLSAAEVEIKERIWVHENKDYLRIQQAKALKRALEEADAPPGDRKPRKRRKGRLGDVRYLEGEGEGDDKDGRSTRASTPAEATRRMLERRGFSKKINYRLLETLFGEEEGSEDSKVKGDAGSHIRSRSQSYNQGAFAGILGNEDFLRVVDYPNSAILGMIVGVYNIGCLAGAAVAFLTSDRLGFRKSMWLAMAFLIIGAFPQACAYSRAQMLVSRFISGIGTGIMTSIVPVYQSELCEARNRGMYVCSQPLAVGVGISGAYWFDYGMSFAPGSIAWRLPVAFQVLFIIVVTILVVGLPESPRWLCRKGRNGEAVQVLCDFYNRPSNDPKVVNDAEGIFRALELENLRGEYKWSQLFKKDEIQTGRRVLLAYGLQFINQMGGVNIIVVILEVNVGLDPKTSLLLGGVIQVMFVIGSFYPTFYSDRLGRKKPMMWGSFGLFICMMMISILLSFKGTHQEKTAGCASVAFFFLFMLIFGASTNCVPWVYGPELLPMHVRTKGNAIGISANWLWNFFVAMIGPTLITDLEWKGYLIFMCLNLSFLPVLYFYYPETANLSLEEIDSLFMTKGAKGAYVSGGADIGEHLCRQW</sequence>
<feature type="compositionally biased region" description="Basic residues" evidence="8">
    <location>
        <begin position="432"/>
        <end position="441"/>
    </location>
</feature>
<feature type="region of interest" description="Disordered" evidence="8">
    <location>
        <begin position="422"/>
        <end position="503"/>
    </location>
</feature>
<feature type="domain" description="Major facilitator superfamily (MFS) profile" evidence="10">
    <location>
        <begin position="605"/>
        <end position="1058"/>
    </location>
</feature>